<organism evidence="2 3">
    <name type="scientific">Leptospira koniambonensis</name>
    <dbReference type="NCBI Taxonomy" id="2484950"/>
    <lineage>
        <taxon>Bacteria</taxon>
        <taxon>Pseudomonadati</taxon>
        <taxon>Spirochaetota</taxon>
        <taxon>Spirochaetia</taxon>
        <taxon>Leptospirales</taxon>
        <taxon>Leptospiraceae</taxon>
        <taxon>Leptospira</taxon>
    </lineage>
</organism>
<keyword evidence="1" id="KW-0812">Transmembrane</keyword>
<evidence type="ECO:0000256" key="1">
    <source>
        <dbReference type="SAM" id="Phobius"/>
    </source>
</evidence>
<dbReference type="Proteomes" id="UP000297871">
    <property type="component" value="Unassembled WGS sequence"/>
</dbReference>
<keyword evidence="1" id="KW-1133">Transmembrane helix</keyword>
<accession>A0A4R9J8K6</accession>
<evidence type="ECO:0000313" key="2">
    <source>
        <dbReference type="EMBL" id="TGL34960.1"/>
    </source>
</evidence>
<evidence type="ECO:0000313" key="3">
    <source>
        <dbReference type="Proteomes" id="UP000297871"/>
    </source>
</evidence>
<comment type="caution">
    <text evidence="2">The sequence shown here is derived from an EMBL/GenBank/DDBJ whole genome shotgun (WGS) entry which is preliminary data.</text>
</comment>
<feature type="transmembrane region" description="Helical" evidence="1">
    <location>
        <begin position="43"/>
        <end position="65"/>
    </location>
</feature>
<reference evidence="2" key="1">
    <citation type="journal article" date="2019" name="PLoS Negl. Trop. Dis.">
        <title>Revisiting the worldwide diversity of Leptospira species in the environment.</title>
        <authorList>
            <person name="Vincent A.T."/>
            <person name="Schiettekatte O."/>
            <person name="Bourhy P."/>
            <person name="Veyrier F.J."/>
            <person name="Picardeau M."/>
        </authorList>
    </citation>
    <scope>NUCLEOTIDE SEQUENCE [LARGE SCALE GENOMIC DNA]</scope>
    <source>
        <strain evidence="2">201800265</strain>
    </source>
</reference>
<sequence length="134" mass="15694">MELHYKIIGSILISLASVHVIFPRYFQWKKELSSLSLINRQMFYVHTFFIVLTVFLMGLLCVTSSSELIHTELGRKISFGLFIFWGIRALIQFFGYSSELWKGKKLETTVHIVFSFLWIYFSVIFFLSCFAIGI</sequence>
<keyword evidence="1" id="KW-0472">Membrane</keyword>
<gene>
    <name evidence="2" type="ORF">EHQ52_10770</name>
</gene>
<protein>
    <submittedName>
        <fullName evidence="2">Uncharacterized protein</fullName>
    </submittedName>
</protein>
<dbReference type="RefSeq" id="WP_135615182.1">
    <property type="nucleotide sequence ID" value="NZ_JBNURZ010000001.1"/>
</dbReference>
<dbReference type="OrthoDB" id="670562at2"/>
<dbReference type="EMBL" id="RQFY01000004">
    <property type="protein sequence ID" value="TGL34960.1"/>
    <property type="molecule type" value="Genomic_DNA"/>
</dbReference>
<feature type="transmembrane region" description="Helical" evidence="1">
    <location>
        <begin position="6"/>
        <end position="22"/>
    </location>
</feature>
<feature type="transmembrane region" description="Helical" evidence="1">
    <location>
        <begin position="77"/>
        <end position="96"/>
    </location>
</feature>
<feature type="transmembrane region" description="Helical" evidence="1">
    <location>
        <begin position="108"/>
        <end position="133"/>
    </location>
</feature>
<dbReference type="AlphaFoldDB" id="A0A4R9J8K6"/>
<proteinExistence type="predicted"/>
<keyword evidence="3" id="KW-1185">Reference proteome</keyword>
<name>A0A4R9J8K6_9LEPT</name>